<dbReference type="PANTHER" id="PTHR43685">
    <property type="entry name" value="GLYCOSYLTRANSFERASE"/>
    <property type="match status" value="1"/>
</dbReference>
<accession>A0A4S1C9W7</accession>
<dbReference type="InterPro" id="IPR050834">
    <property type="entry name" value="Glycosyltransf_2"/>
</dbReference>
<reference evidence="2 3" key="1">
    <citation type="submission" date="2019-04" db="EMBL/GenBank/DDBJ databases">
        <title>Geobacter oryzae sp. nov., ferric-reducing bacteria isolated from paddy soil.</title>
        <authorList>
            <person name="Xu Z."/>
            <person name="Masuda Y."/>
            <person name="Itoh H."/>
            <person name="Senoo K."/>
        </authorList>
    </citation>
    <scope>NUCLEOTIDE SEQUENCE [LARGE SCALE GENOMIC DNA]</scope>
    <source>
        <strain evidence="2 3">Red111</strain>
    </source>
</reference>
<proteinExistence type="predicted"/>
<protein>
    <submittedName>
        <fullName evidence="2">Glycosyltransferase family 2 protein</fullName>
    </submittedName>
</protein>
<keyword evidence="3" id="KW-1185">Reference proteome</keyword>
<dbReference type="CDD" id="cd00761">
    <property type="entry name" value="Glyco_tranf_GTA_type"/>
    <property type="match status" value="1"/>
</dbReference>
<dbReference type="InterPro" id="IPR001173">
    <property type="entry name" value="Glyco_trans_2-like"/>
</dbReference>
<name>A0A4S1C9W7_9BACT</name>
<dbReference type="GO" id="GO:0016740">
    <property type="term" value="F:transferase activity"/>
    <property type="evidence" value="ECO:0007669"/>
    <property type="project" value="UniProtKB-KW"/>
</dbReference>
<evidence type="ECO:0000259" key="1">
    <source>
        <dbReference type="Pfam" id="PF00535"/>
    </source>
</evidence>
<feature type="domain" description="Glycosyltransferase 2-like" evidence="1">
    <location>
        <begin position="7"/>
        <end position="134"/>
    </location>
</feature>
<gene>
    <name evidence="2" type="ORF">E4633_19850</name>
</gene>
<dbReference type="RefSeq" id="WP_135873007.1">
    <property type="nucleotide sequence ID" value="NZ_SRSC01000006.1"/>
</dbReference>
<sequence length="327" mass="36844">MTQPLVSVCIPAYNGAAFIGQTLESVIAQSYENVEILVGNNCSTDATGEIIDRFCARDPRVVHVRHEKNLGYVGNLNTLFAMAKGEYVAFYHADDVYQPTLVQKEVEILDANPEVGAVFCKAKNFCDDLEQARRCKQRFLKPGGAMKQGDGYLWGGMDAFLPIFLREGNFIVCPSFMTRRGALERAGLWSDAYVGPEDLNLWLRYLKNGVPLAVITDYLIYYRKHTASGTATLRAISPGFQRDNHFRLLDDFLGENPTAAPAHHLRAYRKRKAKIMLKVAGAYREMGDTANYREYVDRSLKACRLPFLTKRGLVQRFPQLAFRLGLP</sequence>
<dbReference type="SUPFAM" id="SSF53448">
    <property type="entry name" value="Nucleotide-diphospho-sugar transferases"/>
    <property type="match status" value="1"/>
</dbReference>
<organism evidence="2 3">
    <name type="scientific">Geomonas terrae</name>
    <dbReference type="NCBI Taxonomy" id="2562681"/>
    <lineage>
        <taxon>Bacteria</taxon>
        <taxon>Pseudomonadati</taxon>
        <taxon>Thermodesulfobacteriota</taxon>
        <taxon>Desulfuromonadia</taxon>
        <taxon>Geobacterales</taxon>
        <taxon>Geobacteraceae</taxon>
        <taxon>Geomonas</taxon>
    </lineage>
</organism>
<dbReference type="InterPro" id="IPR029044">
    <property type="entry name" value="Nucleotide-diphossugar_trans"/>
</dbReference>
<dbReference type="EMBL" id="SRSC01000006">
    <property type="protein sequence ID" value="TGU70059.1"/>
    <property type="molecule type" value="Genomic_DNA"/>
</dbReference>
<dbReference type="PANTHER" id="PTHR43685:SF11">
    <property type="entry name" value="GLYCOSYLTRANSFERASE TAGX-RELATED"/>
    <property type="match status" value="1"/>
</dbReference>
<comment type="caution">
    <text evidence="2">The sequence shown here is derived from an EMBL/GenBank/DDBJ whole genome shotgun (WGS) entry which is preliminary data.</text>
</comment>
<dbReference type="Gene3D" id="3.90.550.10">
    <property type="entry name" value="Spore Coat Polysaccharide Biosynthesis Protein SpsA, Chain A"/>
    <property type="match status" value="1"/>
</dbReference>
<keyword evidence="2" id="KW-0808">Transferase</keyword>
<dbReference type="AlphaFoldDB" id="A0A4S1C9W7"/>
<dbReference type="Proteomes" id="UP000306416">
    <property type="component" value="Unassembled WGS sequence"/>
</dbReference>
<evidence type="ECO:0000313" key="3">
    <source>
        <dbReference type="Proteomes" id="UP000306416"/>
    </source>
</evidence>
<dbReference type="Pfam" id="PF00535">
    <property type="entry name" value="Glycos_transf_2"/>
    <property type="match status" value="1"/>
</dbReference>
<evidence type="ECO:0000313" key="2">
    <source>
        <dbReference type="EMBL" id="TGU70059.1"/>
    </source>
</evidence>